<comment type="caution">
    <text evidence="2">The sequence shown here is derived from an EMBL/GenBank/DDBJ whole genome shotgun (WGS) entry which is preliminary data.</text>
</comment>
<proteinExistence type="predicted"/>
<gene>
    <name evidence="2" type="ORF">JG688_00014795</name>
</gene>
<keyword evidence="1" id="KW-0812">Transmembrane</keyword>
<protein>
    <recommendedName>
        <fullName evidence="4">DUF659 domain-containing protein</fullName>
    </recommendedName>
</protein>
<evidence type="ECO:0000313" key="3">
    <source>
        <dbReference type="Proteomes" id="UP000709295"/>
    </source>
</evidence>
<reference evidence="2" key="1">
    <citation type="submission" date="2021-01" db="EMBL/GenBank/DDBJ databases">
        <title>Phytophthora aleatoria, a newly-described species from Pinus radiata is distinct from Phytophthora cactorum isolates based on comparative genomics.</title>
        <authorList>
            <person name="Mcdougal R."/>
            <person name="Panda P."/>
            <person name="Williams N."/>
            <person name="Studholme D.J."/>
        </authorList>
    </citation>
    <scope>NUCLEOTIDE SEQUENCE</scope>
    <source>
        <strain evidence="2">NZFS 4037</strain>
    </source>
</reference>
<evidence type="ECO:0008006" key="4">
    <source>
        <dbReference type="Google" id="ProtNLM"/>
    </source>
</evidence>
<evidence type="ECO:0000313" key="2">
    <source>
        <dbReference type="EMBL" id="KAG6949088.1"/>
    </source>
</evidence>
<dbReference type="EMBL" id="JAENGY010001469">
    <property type="protein sequence ID" value="KAG6949088.1"/>
    <property type="molecule type" value="Genomic_DNA"/>
</dbReference>
<name>A0A8J5MDS2_9STRA</name>
<evidence type="ECO:0000256" key="1">
    <source>
        <dbReference type="SAM" id="Phobius"/>
    </source>
</evidence>
<sequence length="245" mass="27336">MDTEDLKATEERTKGWVNLLSDVWQNISKYHLLGCQLALFGVLLTYALLLAGDKHHGIAIAEQLEQVLVQAQQEKWKVGAIITDNAGQCGRARRILALRWPQIVFLFCFAHAVNNLVKAVLKSSFCGVAAKAATAVNTLTASSSKWLPCARKIMGCFASLLRVQSALQMFHQQYKRTSDSPSQLHVLGEPLLWDELKEAEAVIAPLCLASYRLQRDKNTVGDVVRSFCDIYKGFLQLLVHQDKLL</sequence>
<dbReference type="Proteomes" id="UP000709295">
    <property type="component" value="Unassembled WGS sequence"/>
</dbReference>
<keyword evidence="3" id="KW-1185">Reference proteome</keyword>
<keyword evidence="1" id="KW-0472">Membrane</keyword>
<feature type="transmembrane region" description="Helical" evidence="1">
    <location>
        <begin position="30"/>
        <end position="51"/>
    </location>
</feature>
<accession>A0A8J5MDS2</accession>
<organism evidence="2 3">
    <name type="scientific">Phytophthora aleatoria</name>
    <dbReference type="NCBI Taxonomy" id="2496075"/>
    <lineage>
        <taxon>Eukaryota</taxon>
        <taxon>Sar</taxon>
        <taxon>Stramenopiles</taxon>
        <taxon>Oomycota</taxon>
        <taxon>Peronosporomycetes</taxon>
        <taxon>Peronosporales</taxon>
        <taxon>Peronosporaceae</taxon>
        <taxon>Phytophthora</taxon>
    </lineage>
</organism>
<keyword evidence="1" id="KW-1133">Transmembrane helix</keyword>
<dbReference type="AlphaFoldDB" id="A0A8J5MDS2"/>